<keyword evidence="4" id="KW-1185">Reference proteome</keyword>
<dbReference type="Proteomes" id="UP000253209">
    <property type="component" value="Unassembled WGS sequence"/>
</dbReference>
<dbReference type="InterPro" id="IPR025665">
    <property type="entry name" value="Beta-barrel_OMP_2"/>
</dbReference>
<name>A0A367GT58_9SPHI</name>
<protein>
    <submittedName>
        <fullName evidence="3">PorT family protein</fullName>
    </submittedName>
</protein>
<feature type="chain" id="PRO_5016851360" evidence="1">
    <location>
        <begin position="21"/>
        <end position="200"/>
    </location>
</feature>
<dbReference type="InterPro" id="IPR011250">
    <property type="entry name" value="OMP/PagP_B-barrel"/>
</dbReference>
<proteinExistence type="predicted"/>
<evidence type="ECO:0000259" key="2">
    <source>
        <dbReference type="Pfam" id="PF13568"/>
    </source>
</evidence>
<comment type="caution">
    <text evidence="3">The sequence shown here is derived from an EMBL/GenBank/DDBJ whole genome shotgun (WGS) entry which is preliminary data.</text>
</comment>
<dbReference type="EMBL" id="QGDC01000002">
    <property type="protein sequence ID" value="RCH56026.1"/>
    <property type="molecule type" value="Genomic_DNA"/>
</dbReference>
<gene>
    <name evidence="3" type="ORF">DJ568_04570</name>
</gene>
<dbReference type="Pfam" id="PF13568">
    <property type="entry name" value="OMP_b-brl_2"/>
    <property type="match status" value="1"/>
</dbReference>
<keyword evidence="1" id="KW-0732">Signal</keyword>
<organism evidence="3 4">
    <name type="scientific">Mucilaginibacter hurinus</name>
    <dbReference type="NCBI Taxonomy" id="2201324"/>
    <lineage>
        <taxon>Bacteria</taxon>
        <taxon>Pseudomonadati</taxon>
        <taxon>Bacteroidota</taxon>
        <taxon>Sphingobacteriia</taxon>
        <taxon>Sphingobacteriales</taxon>
        <taxon>Sphingobacteriaceae</taxon>
        <taxon>Mucilaginibacter</taxon>
    </lineage>
</organism>
<sequence>MKKITLLLAICLCTSYYASAQVPLLPKVQFGVKAGVNMSSFSLSNPSFDAKNRAGYLGGFWGRFSALGIMIQPELYLTGKNVQIKENDNVNRVNFTSIDVPVLFGAKVGALGLGGRFYTGPLVSFVINDDQNLGGAFVDAVTLSDIKKQAFAWTVGAGLDVRRLSVDLRYEAGLTKHAYNKNSSRTRINLFNLSLGYRFN</sequence>
<dbReference type="AlphaFoldDB" id="A0A367GT58"/>
<dbReference type="RefSeq" id="WP_114004063.1">
    <property type="nucleotide sequence ID" value="NZ_QGDC01000002.1"/>
</dbReference>
<evidence type="ECO:0000313" key="4">
    <source>
        <dbReference type="Proteomes" id="UP000253209"/>
    </source>
</evidence>
<dbReference type="SUPFAM" id="SSF56925">
    <property type="entry name" value="OMPA-like"/>
    <property type="match status" value="1"/>
</dbReference>
<dbReference type="OrthoDB" id="753334at2"/>
<feature type="signal peptide" evidence="1">
    <location>
        <begin position="1"/>
        <end position="20"/>
    </location>
</feature>
<reference evidence="3 4" key="1">
    <citation type="submission" date="2018-05" db="EMBL/GenBank/DDBJ databases">
        <title>Mucilaginibacter hurinus sp. nov., isolated from briquette warehouse soil.</title>
        <authorList>
            <person name="Choi L."/>
        </authorList>
    </citation>
    <scope>NUCLEOTIDE SEQUENCE [LARGE SCALE GENOMIC DNA]</scope>
    <source>
        <strain evidence="3 4">ZR32</strain>
    </source>
</reference>
<evidence type="ECO:0000256" key="1">
    <source>
        <dbReference type="SAM" id="SignalP"/>
    </source>
</evidence>
<accession>A0A367GT58</accession>
<feature type="domain" description="Outer membrane protein beta-barrel" evidence="2">
    <location>
        <begin position="27"/>
        <end position="176"/>
    </location>
</feature>
<evidence type="ECO:0000313" key="3">
    <source>
        <dbReference type="EMBL" id="RCH56026.1"/>
    </source>
</evidence>